<accession>A0A9P5YIT0</accession>
<dbReference type="GO" id="GO:0005524">
    <property type="term" value="F:ATP binding"/>
    <property type="evidence" value="ECO:0007669"/>
    <property type="project" value="UniProtKB-KW"/>
</dbReference>
<name>A0A9P5YIT0_9AGAR</name>
<dbReference type="Proteomes" id="UP000807353">
    <property type="component" value="Unassembled WGS sequence"/>
</dbReference>
<keyword evidence="2 5" id="KW-0378">Hydrolase</keyword>
<keyword evidence="7" id="KW-1133">Transmembrane helix</keyword>
<evidence type="ECO:0000256" key="6">
    <source>
        <dbReference type="SAM" id="MobiDB-lite"/>
    </source>
</evidence>
<dbReference type="GO" id="GO:0045134">
    <property type="term" value="F:UDP phosphatase activity"/>
    <property type="evidence" value="ECO:0007669"/>
    <property type="project" value="TreeGrafter"/>
</dbReference>
<evidence type="ECO:0000256" key="5">
    <source>
        <dbReference type="RuleBase" id="RU003833"/>
    </source>
</evidence>
<dbReference type="PANTHER" id="PTHR11782">
    <property type="entry name" value="ADENOSINE/GUANOSINE DIPHOSPHATASE"/>
    <property type="match status" value="1"/>
</dbReference>
<dbReference type="GO" id="GO:0004382">
    <property type="term" value="F:GDP phosphatase activity"/>
    <property type="evidence" value="ECO:0007669"/>
    <property type="project" value="TreeGrafter"/>
</dbReference>
<dbReference type="CDD" id="cd24039">
    <property type="entry name" value="ASKHA_NBD_YND1-like"/>
    <property type="match status" value="1"/>
</dbReference>
<feature type="transmembrane region" description="Helical" evidence="7">
    <location>
        <begin position="560"/>
        <end position="579"/>
    </location>
</feature>
<gene>
    <name evidence="8" type="ORF">BDZ94DRAFT_1244375</name>
</gene>
<keyword evidence="7" id="KW-0472">Membrane</keyword>
<dbReference type="EMBL" id="MU150230">
    <property type="protein sequence ID" value="KAF9469410.1"/>
    <property type="molecule type" value="Genomic_DNA"/>
</dbReference>
<evidence type="ECO:0000256" key="7">
    <source>
        <dbReference type="SAM" id="Phobius"/>
    </source>
</evidence>
<dbReference type="AlphaFoldDB" id="A0A9P5YIT0"/>
<dbReference type="GO" id="GO:0005794">
    <property type="term" value="C:Golgi apparatus"/>
    <property type="evidence" value="ECO:0007669"/>
    <property type="project" value="TreeGrafter"/>
</dbReference>
<evidence type="ECO:0000313" key="8">
    <source>
        <dbReference type="EMBL" id="KAF9469410.1"/>
    </source>
</evidence>
<evidence type="ECO:0000313" key="9">
    <source>
        <dbReference type="Proteomes" id="UP000807353"/>
    </source>
</evidence>
<dbReference type="Gene3D" id="3.30.420.40">
    <property type="match status" value="1"/>
</dbReference>
<evidence type="ECO:0000256" key="4">
    <source>
        <dbReference type="PIRSR" id="PIRSR600407-2"/>
    </source>
</evidence>
<feature type="compositionally biased region" description="Polar residues" evidence="6">
    <location>
        <begin position="702"/>
        <end position="724"/>
    </location>
</feature>
<dbReference type="PROSITE" id="PS01238">
    <property type="entry name" value="GDA1_CD39_NTPASE"/>
    <property type="match status" value="1"/>
</dbReference>
<protein>
    <submittedName>
        <fullName evidence="8">Nucleoside phosphatase family-domain-containing protein</fullName>
    </submittedName>
</protein>
<sequence length="751" mass="82393">MAPPSALDPWLVGRHFGIVIDAGSSGSRLQIYSWKNPRSITIVKGSALSLSLPVVGKGTQHGEDWVHKVEPGISSFASNPEGVEGHLKPLLNHARKHIPPSLERETPIFLLATAGMRLLPPIKQAKILEESCRFLTHHSDFKIDSPTAAGPCGSSVRIITGEEEGIFGWIAVNYLMDGFTGASQNRTTYGFLDMGGASTQIAFEPDPRNQGDAKNLVDVRLRLLGGAEINHKVFVTTWLGYGTNQARERYVGKAISEFEGTRTKEQLDIVPDPCLPKNLLLEETPVNTLSPTAHASQSHQLLGTGSFEQCMKNTASLLNKNAPCPDTHCLMNGIYVPPIDFSVSHFIGVSEYWYSSEHIFGLGGAYDFVQYERAALDFCSKDWAEILKEHDKSQKNNQLGGDGEVEKDGQIVEAGKWGPNVARSRLQMQCFKAAWVANVLHEGIGIPRIVDPGGNVTSESEKVEKEAEKKGLGRPTFQSLDTVGDIAISWTLGKMVLEASKEIPLPSKSDRPLVDPIDDVPENSPIKPIRPFLSLDGLEDRIAPHLPTVLTRTSLGFSPVIFLALVSCCCMLLLLAYPLRRHFRASCLRSVRRVTKRDEGYSLEEGTYFHNGKYPGGSRAPSPTSTTRPWLYPLRRIASFTRAAASSQRSNQRHTDLSARPSPTRSYSLPNGFDTTASSTQYTTRNSISRSPSPAPGFIDDATTQNHMPHNLSSRSRNTSQMNLSIMAPRPSAISRNGSLQSPKKGHLQDE</sequence>
<feature type="binding site" evidence="4">
    <location>
        <begin position="196"/>
        <end position="200"/>
    </location>
    <ligand>
        <name>ATP</name>
        <dbReference type="ChEBI" id="CHEBI:30616"/>
    </ligand>
</feature>
<keyword evidence="4" id="KW-0067">ATP-binding</keyword>
<dbReference type="InterPro" id="IPR000407">
    <property type="entry name" value="GDA1_CD39_NTPase"/>
</dbReference>
<comment type="similarity">
    <text evidence="1 5">Belongs to the GDA1/CD39 NTPase family.</text>
</comment>
<feature type="region of interest" description="Disordered" evidence="6">
    <location>
        <begin position="643"/>
        <end position="751"/>
    </location>
</feature>
<dbReference type="PANTHER" id="PTHR11782:SF121">
    <property type="entry name" value="NUCLEOSIDE-DIPHOSPHATASE MIG-23"/>
    <property type="match status" value="1"/>
</dbReference>
<dbReference type="GO" id="GO:0006256">
    <property type="term" value="P:UDP catabolic process"/>
    <property type="evidence" value="ECO:0007669"/>
    <property type="project" value="TreeGrafter"/>
</dbReference>
<feature type="active site" description="Proton acceptor" evidence="3">
    <location>
        <position position="164"/>
    </location>
</feature>
<keyword evidence="9" id="KW-1185">Reference proteome</keyword>
<reference evidence="8" key="1">
    <citation type="submission" date="2020-11" db="EMBL/GenBank/DDBJ databases">
        <authorList>
            <consortium name="DOE Joint Genome Institute"/>
            <person name="Ahrendt S."/>
            <person name="Riley R."/>
            <person name="Andreopoulos W."/>
            <person name="Labutti K."/>
            <person name="Pangilinan J."/>
            <person name="Ruiz-Duenas F.J."/>
            <person name="Barrasa J.M."/>
            <person name="Sanchez-Garcia M."/>
            <person name="Camarero S."/>
            <person name="Miyauchi S."/>
            <person name="Serrano A."/>
            <person name="Linde D."/>
            <person name="Babiker R."/>
            <person name="Drula E."/>
            <person name="Ayuso-Fernandez I."/>
            <person name="Pacheco R."/>
            <person name="Padilla G."/>
            <person name="Ferreira P."/>
            <person name="Barriuso J."/>
            <person name="Kellner H."/>
            <person name="Castanera R."/>
            <person name="Alfaro M."/>
            <person name="Ramirez L."/>
            <person name="Pisabarro A.G."/>
            <person name="Kuo A."/>
            <person name="Tritt A."/>
            <person name="Lipzen A."/>
            <person name="He G."/>
            <person name="Yan M."/>
            <person name="Ng V."/>
            <person name="Cullen D."/>
            <person name="Martin F."/>
            <person name="Rosso M.-N."/>
            <person name="Henrissat B."/>
            <person name="Hibbett D."/>
            <person name="Martinez A.T."/>
            <person name="Grigoriev I.V."/>
        </authorList>
    </citation>
    <scope>NUCLEOTIDE SEQUENCE</scope>
    <source>
        <strain evidence="8">CBS 247.69</strain>
    </source>
</reference>
<dbReference type="GO" id="GO:0017111">
    <property type="term" value="F:ribonucleoside triphosphate phosphatase activity"/>
    <property type="evidence" value="ECO:0007669"/>
    <property type="project" value="TreeGrafter"/>
</dbReference>
<dbReference type="GO" id="GO:0046036">
    <property type="term" value="P:CTP metabolic process"/>
    <property type="evidence" value="ECO:0007669"/>
    <property type="project" value="TreeGrafter"/>
</dbReference>
<keyword evidence="7" id="KW-0812">Transmembrane</keyword>
<evidence type="ECO:0000256" key="3">
    <source>
        <dbReference type="PIRSR" id="PIRSR600407-1"/>
    </source>
</evidence>
<evidence type="ECO:0000256" key="2">
    <source>
        <dbReference type="ARBA" id="ARBA00022801"/>
    </source>
</evidence>
<dbReference type="Gene3D" id="3.30.420.150">
    <property type="entry name" value="Exopolyphosphatase. Domain 2"/>
    <property type="match status" value="1"/>
</dbReference>
<proteinExistence type="inferred from homology"/>
<dbReference type="OrthoDB" id="6372431at2759"/>
<keyword evidence="4" id="KW-0547">Nucleotide-binding</keyword>
<feature type="compositionally biased region" description="Polar residues" evidence="6">
    <location>
        <begin position="661"/>
        <end position="692"/>
    </location>
</feature>
<dbReference type="Pfam" id="PF01150">
    <property type="entry name" value="GDA1_CD39"/>
    <property type="match status" value="1"/>
</dbReference>
<organism evidence="8 9">
    <name type="scientific">Collybia nuda</name>
    <dbReference type="NCBI Taxonomy" id="64659"/>
    <lineage>
        <taxon>Eukaryota</taxon>
        <taxon>Fungi</taxon>
        <taxon>Dikarya</taxon>
        <taxon>Basidiomycota</taxon>
        <taxon>Agaricomycotina</taxon>
        <taxon>Agaricomycetes</taxon>
        <taxon>Agaricomycetidae</taxon>
        <taxon>Agaricales</taxon>
        <taxon>Tricholomatineae</taxon>
        <taxon>Clitocybaceae</taxon>
        <taxon>Collybia</taxon>
    </lineage>
</organism>
<comment type="caution">
    <text evidence="8">The sequence shown here is derived from an EMBL/GenBank/DDBJ whole genome shotgun (WGS) entry which is preliminary data.</text>
</comment>
<evidence type="ECO:0000256" key="1">
    <source>
        <dbReference type="ARBA" id="ARBA00009283"/>
    </source>
</evidence>
<dbReference type="GO" id="GO:0016020">
    <property type="term" value="C:membrane"/>
    <property type="evidence" value="ECO:0007669"/>
    <property type="project" value="TreeGrafter"/>
</dbReference>